<dbReference type="SUPFAM" id="SSF82771">
    <property type="entry name" value="GIY-YIG endonuclease"/>
    <property type="match status" value="1"/>
</dbReference>
<dbReference type="KEGG" id="cex:CSE_15190"/>
<gene>
    <name evidence="3" type="ordered locus">CSE_15190</name>
</gene>
<dbReference type="EMBL" id="AP012051">
    <property type="protein sequence ID" value="BAL81645.1"/>
    <property type="molecule type" value="Genomic_DNA"/>
</dbReference>
<accession>A0A7U6GFW0</accession>
<dbReference type="Pfam" id="PF01541">
    <property type="entry name" value="GIY-YIG"/>
    <property type="match status" value="1"/>
</dbReference>
<keyword evidence="4" id="KW-1185">Reference proteome</keyword>
<sequence length="97" mass="11959">MDEKKFYVYILSNKHNNVLYVGITNDLKRRIYEHKNKLVDGFTKKYNVHKLVYYEIFEDPVNAISREKQLKDFRREKKVKLINDFNPNWEDLYEKIL</sequence>
<reference evidence="3 4" key="1">
    <citation type="submission" date="2011-01" db="EMBL/GenBank/DDBJ databases">
        <title>Whole genome sequence of Caldisericum exile AZM16c01.</title>
        <authorList>
            <person name="Narita-Yamada S."/>
            <person name="Kawakoshi A."/>
            <person name="Nakamura S."/>
            <person name="Sasagawa M."/>
            <person name="Fukada J."/>
            <person name="Sekine M."/>
            <person name="Kato Y."/>
            <person name="Fukai R."/>
            <person name="Sasaki K."/>
            <person name="Hanamaki A."/>
            <person name="Narita H."/>
            <person name="Konno Y."/>
            <person name="Mori K."/>
            <person name="Yamazaki S."/>
            <person name="Suzuki K."/>
            <person name="Fujita N."/>
        </authorList>
    </citation>
    <scope>NUCLEOTIDE SEQUENCE [LARGE SCALE GENOMIC DNA]</scope>
    <source>
        <strain evidence="4">DSM 21853 / NBRC 104410 / AZM16c01</strain>
    </source>
</reference>
<dbReference type="PANTHER" id="PTHR34477">
    <property type="entry name" value="UPF0213 PROTEIN YHBQ"/>
    <property type="match status" value="1"/>
</dbReference>
<dbReference type="InterPro" id="IPR000305">
    <property type="entry name" value="GIY-YIG_endonuc"/>
</dbReference>
<evidence type="ECO:0000313" key="4">
    <source>
        <dbReference type="Proteomes" id="UP000004793"/>
    </source>
</evidence>
<dbReference type="RefSeq" id="WP_014454040.1">
    <property type="nucleotide sequence ID" value="NC_017096.1"/>
</dbReference>
<evidence type="ECO:0000259" key="2">
    <source>
        <dbReference type="PROSITE" id="PS50164"/>
    </source>
</evidence>
<dbReference type="SMART" id="SM00465">
    <property type="entry name" value="GIYc"/>
    <property type="match status" value="1"/>
</dbReference>
<dbReference type="CDD" id="cd10448">
    <property type="entry name" value="GIY-YIG_unchar_3"/>
    <property type="match status" value="1"/>
</dbReference>
<dbReference type="InterPro" id="IPR035901">
    <property type="entry name" value="GIY-YIG_endonuc_sf"/>
</dbReference>
<name>A0A7U6GFW0_CALEA</name>
<dbReference type="PANTHER" id="PTHR34477:SF5">
    <property type="entry name" value="BSL5627 PROTEIN"/>
    <property type="match status" value="1"/>
</dbReference>
<comment type="similarity">
    <text evidence="1">Belongs to the UPF0213 family.</text>
</comment>
<protein>
    <recommendedName>
        <fullName evidence="2">GIY-YIG domain-containing protein</fullName>
    </recommendedName>
</protein>
<dbReference type="AlphaFoldDB" id="A0A7U6GFW0"/>
<organism evidence="3 4">
    <name type="scientific">Caldisericum exile (strain DSM 21853 / NBRC 104410 / AZM16c01)</name>
    <dbReference type="NCBI Taxonomy" id="511051"/>
    <lineage>
        <taxon>Bacteria</taxon>
        <taxon>Pseudomonadati</taxon>
        <taxon>Caldisericota/Cryosericota group</taxon>
        <taxon>Caldisericota</taxon>
        <taxon>Caldisericia</taxon>
        <taxon>Caldisericales</taxon>
        <taxon>Caldisericaceae</taxon>
        <taxon>Caldisericum</taxon>
    </lineage>
</organism>
<proteinExistence type="inferred from homology"/>
<dbReference type="OrthoDB" id="9807770at2"/>
<evidence type="ECO:0000313" key="3">
    <source>
        <dbReference type="EMBL" id="BAL81645.1"/>
    </source>
</evidence>
<dbReference type="Proteomes" id="UP000004793">
    <property type="component" value="Chromosome"/>
</dbReference>
<evidence type="ECO:0000256" key="1">
    <source>
        <dbReference type="ARBA" id="ARBA00007435"/>
    </source>
</evidence>
<dbReference type="PROSITE" id="PS50164">
    <property type="entry name" value="GIY_YIG"/>
    <property type="match status" value="1"/>
</dbReference>
<feature type="domain" description="GIY-YIG" evidence="2">
    <location>
        <begin position="4"/>
        <end position="80"/>
    </location>
</feature>
<dbReference type="InterPro" id="IPR050190">
    <property type="entry name" value="UPF0213_domain"/>
</dbReference>
<dbReference type="Gene3D" id="3.40.1440.10">
    <property type="entry name" value="GIY-YIG endonuclease"/>
    <property type="match status" value="1"/>
</dbReference>